<dbReference type="EMBL" id="JWYV01000003">
    <property type="protein sequence ID" value="KKD00582.1"/>
    <property type="molecule type" value="Genomic_DNA"/>
</dbReference>
<comment type="caution">
    <text evidence="3">The sequence shown here is derived from an EMBL/GenBank/DDBJ whole genome shotgun (WGS) entry which is preliminary data.</text>
</comment>
<evidence type="ECO:0000313" key="4">
    <source>
        <dbReference type="Proteomes" id="UP000033633"/>
    </source>
</evidence>
<proteinExistence type="inferred from homology"/>
<reference evidence="3 4" key="1">
    <citation type="submission" date="2014-12" db="EMBL/GenBank/DDBJ databases">
        <title>Mercury Reductase activity and rhizosphere competence traits in the genome of root associated Photobacterium halotolerans MELD1.</title>
        <authorList>
            <person name="Mathew D.C."/>
            <person name="Huang C.-C."/>
        </authorList>
    </citation>
    <scope>NUCLEOTIDE SEQUENCE [LARGE SCALE GENOMIC DNA]</scope>
    <source>
        <strain evidence="3 4">MELD1</strain>
    </source>
</reference>
<evidence type="ECO:0000313" key="3">
    <source>
        <dbReference type="EMBL" id="KKD00582.1"/>
    </source>
</evidence>
<sequence>MPMSLEQFKYVSYIAAKDTDVWNALLDPKMTQQYWGHVNESDWKVGSRWAHIRADGSEIEDVTGKVLLIHPPHHLVLSWQETGGHHGVMHSSQVSVALENLGEDTRITVIHSDLQSGSLSYQDVSEGWPAVISNLKTLLETGHVMASDIWSAN</sequence>
<evidence type="ECO:0000259" key="2">
    <source>
        <dbReference type="Pfam" id="PF08327"/>
    </source>
</evidence>
<dbReference type="InterPro" id="IPR023393">
    <property type="entry name" value="START-like_dom_sf"/>
</dbReference>
<dbReference type="STRING" id="265726.KY46_05550"/>
<name>A0A0F5VFL6_9GAMM</name>
<feature type="domain" description="Activator of Hsp90 ATPase homologue 1/2-like C-terminal" evidence="2">
    <location>
        <begin position="19"/>
        <end position="140"/>
    </location>
</feature>
<comment type="similarity">
    <text evidence="1">Belongs to the AHA1 family.</text>
</comment>
<dbReference type="Gene3D" id="3.30.530.20">
    <property type="match status" value="1"/>
</dbReference>
<accession>A0A0F5VFL6</accession>
<dbReference type="InterPro" id="IPR013538">
    <property type="entry name" value="ASHA1/2-like_C"/>
</dbReference>
<protein>
    <recommendedName>
        <fullName evidence="2">Activator of Hsp90 ATPase homologue 1/2-like C-terminal domain-containing protein</fullName>
    </recommendedName>
</protein>
<keyword evidence="4" id="KW-1185">Reference proteome</keyword>
<dbReference type="Proteomes" id="UP000033633">
    <property type="component" value="Unassembled WGS sequence"/>
</dbReference>
<dbReference type="AlphaFoldDB" id="A0A0F5VFL6"/>
<dbReference type="PATRIC" id="fig|265726.11.peg.3004"/>
<evidence type="ECO:0000256" key="1">
    <source>
        <dbReference type="ARBA" id="ARBA00006817"/>
    </source>
</evidence>
<dbReference type="SUPFAM" id="SSF55961">
    <property type="entry name" value="Bet v1-like"/>
    <property type="match status" value="1"/>
</dbReference>
<gene>
    <name evidence="3" type="ORF">KY46_05550</name>
</gene>
<dbReference type="Pfam" id="PF08327">
    <property type="entry name" value="AHSA1"/>
    <property type="match status" value="1"/>
</dbReference>
<organism evidence="3 4">
    <name type="scientific">Photobacterium halotolerans</name>
    <dbReference type="NCBI Taxonomy" id="265726"/>
    <lineage>
        <taxon>Bacteria</taxon>
        <taxon>Pseudomonadati</taxon>
        <taxon>Pseudomonadota</taxon>
        <taxon>Gammaproteobacteria</taxon>
        <taxon>Vibrionales</taxon>
        <taxon>Vibrionaceae</taxon>
        <taxon>Photobacterium</taxon>
    </lineage>
</organism>